<keyword evidence="3" id="KW-1185">Reference proteome</keyword>
<dbReference type="Pfam" id="PF22807">
    <property type="entry name" value="TrAA12"/>
    <property type="match status" value="1"/>
</dbReference>
<dbReference type="STRING" id="682795.AciX8_3492"/>
<evidence type="ECO:0000259" key="1">
    <source>
        <dbReference type="Pfam" id="PF22807"/>
    </source>
</evidence>
<gene>
    <name evidence="2" type="ordered locus">AciX8_3492</name>
</gene>
<dbReference type="AlphaFoldDB" id="G8NWI5"/>
<reference evidence="2 3" key="1">
    <citation type="submission" date="2011-11" db="EMBL/GenBank/DDBJ databases">
        <title>Complete sequence of Granulicella mallensis MP5ACTX8.</title>
        <authorList>
            <consortium name="US DOE Joint Genome Institute"/>
            <person name="Lucas S."/>
            <person name="Copeland A."/>
            <person name="Lapidus A."/>
            <person name="Cheng J.-F."/>
            <person name="Goodwin L."/>
            <person name="Pitluck S."/>
            <person name="Peters L."/>
            <person name="Lu M."/>
            <person name="Detter J.C."/>
            <person name="Han C."/>
            <person name="Tapia R."/>
            <person name="Land M."/>
            <person name="Hauser L."/>
            <person name="Kyrpides N."/>
            <person name="Ivanova N."/>
            <person name="Mikhailova N."/>
            <person name="Pagani I."/>
            <person name="Rawat S."/>
            <person name="Mannisto M."/>
            <person name="Haggblom M."/>
            <person name="Woyke T."/>
        </authorList>
    </citation>
    <scope>NUCLEOTIDE SEQUENCE [LARGE SCALE GENOMIC DNA]</scope>
    <source>
        <strain evidence="3">ATCC BAA-1857 / DSM 23137 / MP5ACTX8</strain>
    </source>
</reference>
<protein>
    <submittedName>
        <fullName evidence="2">NHL repeat-containing protein</fullName>
    </submittedName>
</protein>
<evidence type="ECO:0000313" key="3">
    <source>
        <dbReference type="Proteomes" id="UP000007113"/>
    </source>
</evidence>
<dbReference type="Gene3D" id="2.120.10.30">
    <property type="entry name" value="TolB, C-terminal domain"/>
    <property type="match status" value="1"/>
</dbReference>
<dbReference type="InterPro" id="IPR011042">
    <property type="entry name" value="6-blade_b-propeller_TolB-like"/>
</dbReference>
<dbReference type="HOGENOM" id="CLU_024435_0_0_0"/>
<dbReference type="KEGG" id="gma:AciX8_3492"/>
<accession>G8NWI5</accession>
<proteinExistence type="predicted"/>
<dbReference type="PANTHER" id="PTHR19328:SF53">
    <property type="entry name" value="MEMBRANE PROTEIN"/>
    <property type="match status" value="1"/>
</dbReference>
<dbReference type="EMBL" id="CP003130">
    <property type="protein sequence ID" value="AEU37788.1"/>
    <property type="molecule type" value="Genomic_DNA"/>
</dbReference>
<sequence length="507" mass="55944" precursor="true">MLLPNLRLLNHCMIDYRQITYLEIRRMRRSRFEKFHAFAALVFTALLPSGLHAQQTITGQAAFADWNQQQPGVRRKITVADLPVPKPQEAINNTPHLIPRPKEAWPIAPPGFKVTLYAGGDAAPMQRADNKEHMQLSGGTFTMPRLLRTAPNGDLFLADSGAGTLFILRGVGPDGKAAQIERFATGLDHPFGIAFYPAKNPKYIYVGNATTIQRIPYHTGDLHATGATETIVPNIPGYAQLMGGGHWTRDVVFTKDGKSMLVSVGSGSNIDDPDTHPKEFHRADVLEYTPEGKFIKVYASGIRNCVGEAINPNTGQLWCSTNERDNLGNHLVPDYVTSIKEGGFYGWPWYYMGNHQDPRLPEPCANGTGPNPQAAALTADEAKTCNRVDLTSKVITPDVLVQPHMASLEMVFYPDRKEQFPEQYDGDAFAAEHGSWNRANRAGYEVIRVPMHNGHADGSYEDFLTGFVTKDGQVWGRPVGVAIAQDGSLFVTDDGSRSVWHVTYTGK</sequence>
<dbReference type="SUPFAM" id="SSF50952">
    <property type="entry name" value="Soluble quinoprotein glucose dehydrogenase"/>
    <property type="match status" value="1"/>
</dbReference>
<organism evidence="2 3">
    <name type="scientific">Granulicella mallensis (strain ATCC BAA-1857 / DSM 23137 / MP5ACTX8)</name>
    <dbReference type="NCBI Taxonomy" id="682795"/>
    <lineage>
        <taxon>Bacteria</taxon>
        <taxon>Pseudomonadati</taxon>
        <taxon>Acidobacteriota</taxon>
        <taxon>Terriglobia</taxon>
        <taxon>Terriglobales</taxon>
        <taxon>Acidobacteriaceae</taxon>
        <taxon>Granulicella</taxon>
    </lineage>
</organism>
<name>G8NWI5_GRAMM</name>
<feature type="domain" description="Pyrroloquinoline quinone-dependent pyranose dehydrogenase beta-propeller" evidence="1">
    <location>
        <begin position="139"/>
        <end position="503"/>
    </location>
</feature>
<dbReference type="InterPro" id="IPR011041">
    <property type="entry name" value="Quinoprot_gluc/sorb_DH_b-prop"/>
</dbReference>
<dbReference type="eggNOG" id="COG2133">
    <property type="taxonomic scope" value="Bacteria"/>
</dbReference>
<dbReference type="PANTHER" id="PTHR19328">
    <property type="entry name" value="HEDGEHOG-INTERACTING PROTEIN"/>
    <property type="match status" value="1"/>
</dbReference>
<dbReference type="InterPro" id="IPR054539">
    <property type="entry name" value="Beta-prop_PDH"/>
</dbReference>
<dbReference type="Proteomes" id="UP000007113">
    <property type="component" value="Chromosome"/>
</dbReference>
<evidence type="ECO:0000313" key="2">
    <source>
        <dbReference type="EMBL" id="AEU37788.1"/>
    </source>
</evidence>